<keyword evidence="1" id="KW-0472">Membrane</keyword>
<dbReference type="EMBL" id="MAYG01000001">
    <property type="protein sequence ID" value="OCA74427.1"/>
    <property type="molecule type" value="Genomic_DNA"/>
</dbReference>
<organism evidence="2 3">
    <name type="scientific">Chryseobacterium arthrosphaerae</name>
    <dbReference type="NCBI Taxonomy" id="651561"/>
    <lineage>
        <taxon>Bacteria</taxon>
        <taxon>Pseudomonadati</taxon>
        <taxon>Bacteroidota</taxon>
        <taxon>Flavobacteriia</taxon>
        <taxon>Flavobacteriales</taxon>
        <taxon>Weeksellaceae</taxon>
        <taxon>Chryseobacterium group</taxon>
        <taxon>Chryseobacterium</taxon>
    </lineage>
</organism>
<comment type="caution">
    <text evidence="2">The sequence shown here is derived from an EMBL/GenBank/DDBJ whole genome shotgun (WGS) entry which is preliminary data.</text>
</comment>
<dbReference type="RefSeq" id="WP_065398416.1">
    <property type="nucleotide sequence ID" value="NZ_MAYG01000001.1"/>
</dbReference>
<evidence type="ECO:0008006" key="4">
    <source>
        <dbReference type="Google" id="ProtNLM"/>
    </source>
</evidence>
<protein>
    <recommendedName>
        <fullName evidence="4">DUF2798 domain-containing protein</fullName>
    </recommendedName>
</protein>
<reference evidence="3" key="1">
    <citation type="submission" date="2016-07" db="EMBL/GenBank/DDBJ databases">
        <authorList>
            <person name="Florea S."/>
            <person name="Webb J.S."/>
            <person name="Jaromczyk J."/>
            <person name="Schardl C.L."/>
        </authorList>
    </citation>
    <scope>NUCLEOTIDE SEQUENCE [LARGE SCALE GENOMIC DNA]</scope>
    <source>
        <strain evidence="3">CC-VM-7</strain>
    </source>
</reference>
<feature type="transmembrane region" description="Helical" evidence="1">
    <location>
        <begin position="9"/>
        <end position="30"/>
    </location>
</feature>
<dbReference type="AlphaFoldDB" id="A0A1B8ZS73"/>
<keyword evidence="1" id="KW-1133">Transmembrane helix</keyword>
<dbReference type="OrthoDB" id="770695at2"/>
<sequence>MKLSKFQSIIVFTILVSIAMSAIMTFGLLLTRMSWQQGFFKIWFFDYFLVELWLSIPTGFIVVPLLKKLVDRITIE</sequence>
<dbReference type="Proteomes" id="UP000093432">
    <property type="component" value="Unassembled WGS sequence"/>
</dbReference>
<dbReference type="InterPro" id="IPR021529">
    <property type="entry name" value="DUF2798"/>
</dbReference>
<proteinExistence type="predicted"/>
<keyword evidence="1" id="KW-0812">Transmembrane</keyword>
<dbReference type="STRING" id="651561.BBI00_08835"/>
<accession>A0A1B8ZS73</accession>
<gene>
    <name evidence="2" type="ORF">BBI00_08835</name>
</gene>
<evidence type="ECO:0000313" key="2">
    <source>
        <dbReference type="EMBL" id="OCA74427.1"/>
    </source>
</evidence>
<name>A0A1B8ZS73_9FLAO</name>
<evidence type="ECO:0000313" key="3">
    <source>
        <dbReference type="Proteomes" id="UP000093432"/>
    </source>
</evidence>
<feature type="transmembrane region" description="Helical" evidence="1">
    <location>
        <begin position="42"/>
        <end position="66"/>
    </location>
</feature>
<evidence type="ECO:0000256" key="1">
    <source>
        <dbReference type="SAM" id="Phobius"/>
    </source>
</evidence>
<dbReference type="Pfam" id="PF11391">
    <property type="entry name" value="DUF2798"/>
    <property type="match status" value="1"/>
</dbReference>